<dbReference type="EMBL" id="KV426178">
    <property type="protein sequence ID" value="KZV85719.1"/>
    <property type="molecule type" value="Genomic_DNA"/>
</dbReference>
<sequence length="114" mass="13647">MKRHGINRDFSNVSDDDLDDLFRVFRLRNPEGGLAYFLSFLRDNDLRIQRNRVTDAMRRVDPLEEELRRRAFPSERVYEVRRPNKVWHMDGHHKLIRYGVVIHGFADGYCRTAS</sequence>
<name>A0A165ZUQ2_EXIGL</name>
<protein>
    <recommendedName>
        <fullName evidence="1">Integrase core domain-containing protein</fullName>
    </recommendedName>
</protein>
<proteinExistence type="predicted"/>
<organism evidence="2 3">
    <name type="scientific">Exidia glandulosa HHB12029</name>
    <dbReference type="NCBI Taxonomy" id="1314781"/>
    <lineage>
        <taxon>Eukaryota</taxon>
        <taxon>Fungi</taxon>
        <taxon>Dikarya</taxon>
        <taxon>Basidiomycota</taxon>
        <taxon>Agaricomycotina</taxon>
        <taxon>Agaricomycetes</taxon>
        <taxon>Auriculariales</taxon>
        <taxon>Exidiaceae</taxon>
        <taxon>Exidia</taxon>
    </lineage>
</organism>
<dbReference type="Proteomes" id="UP000077266">
    <property type="component" value="Unassembled WGS sequence"/>
</dbReference>
<feature type="domain" description="Integrase core" evidence="1">
    <location>
        <begin position="77"/>
        <end position="112"/>
    </location>
</feature>
<feature type="non-terminal residue" evidence="2">
    <location>
        <position position="114"/>
    </location>
</feature>
<dbReference type="OrthoDB" id="2686689at2759"/>
<dbReference type="AlphaFoldDB" id="A0A165ZUQ2"/>
<dbReference type="PANTHER" id="PTHR46791:SF4">
    <property type="match status" value="1"/>
</dbReference>
<keyword evidence="3" id="KW-1185">Reference proteome</keyword>
<accession>A0A165ZUQ2</accession>
<dbReference type="Pfam" id="PF24764">
    <property type="entry name" value="rva_4"/>
    <property type="match status" value="1"/>
</dbReference>
<evidence type="ECO:0000313" key="3">
    <source>
        <dbReference type="Proteomes" id="UP000077266"/>
    </source>
</evidence>
<gene>
    <name evidence="2" type="ORF">EXIGLDRAFT_622698</name>
</gene>
<dbReference type="InterPro" id="IPR058913">
    <property type="entry name" value="Integrase_dom_put"/>
</dbReference>
<reference evidence="2 3" key="1">
    <citation type="journal article" date="2016" name="Mol. Biol. Evol.">
        <title>Comparative Genomics of Early-Diverging Mushroom-Forming Fungi Provides Insights into the Origins of Lignocellulose Decay Capabilities.</title>
        <authorList>
            <person name="Nagy L.G."/>
            <person name="Riley R."/>
            <person name="Tritt A."/>
            <person name="Adam C."/>
            <person name="Daum C."/>
            <person name="Floudas D."/>
            <person name="Sun H."/>
            <person name="Yadav J.S."/>
            <person name="Pangilinan J."/>
            <person name="Larsson K.H."/>
            <person name="Matsuura K."/>
            <person name="Barry K."/>
            <person name="Labutti K."/>
            <person name="Kuo R."/>
            <person name="Ohm R.A."/>
            <person name="Bhattacharya S.S."/>
            <person name="Shirouzu T."/>
            <person name="Yoshinaga Y."/>
            <person name="Martin F.M."/>
            <person name="Grigoriev I.V."/>
            <person name="Hibbett D.S."/>
        </authorList>
    </citation>
    <scope>NUCLEOTIDE SEQUENCE [LARGE SCALE GENOMIC DNA]</scope>
    <source>
        <strain evidence="2 3">HHB12029</strain>
    </source>
</reference>
<evidence type="ECO:0000259" key="1">
    <source>
        <dbReference type="Pfam" id="PF24764"/>
    </source>
</evidence>
<dbReference type="PANTHER" id="PTHR46791">
    <property type="entry name" value="EXPRESSED PROTEIN"/>
    <property type="match status" value="1"/>
</dbReference>
<dbReference type="InParanoid" id="A0A165ZUQ2"/>
<evidence type="ECO:0000313" key="2">
    <source>
        <dbReference type="EMBL" id="KZV85719.1"/>
    </source>
</evidence>
<dbReference type="STRING" id="1314781.A0A165ZUQ2"/>